<evidence type="ECO:0000313" key="2">
    <source>
        <dbReference type="EMBL" id="NTS31535.1"/>
    </source>
</evidence>
<dbReference type="EMBL" id="JABUMX010000002">
    <property type="protein sequence ID" value="NTS31535.1"/>
    <property type="molecule type" value="Genomic_DNA"/>
</dbReference>
<keyword evidence="3" id="KW-1185">Reference proteome</keyword>
<dbReference type="RefSeq" id="WP_155810877.1">
    <property type="nucleotide sequence ID" value="NZ_JABUMX010000002.1"/>
</dbReference>
<reference evidence="2 3" key="1">
    <citation type="submission" date="2020-05" db="EMBL/GenBank/DDBJ databases">
        <authorList>
            <person name="Kim M.K."/>
        </authorList>
    </citation>
    <scope>NUCLEOTIDE SEQUENCE [LARGE SCALE GENOMIC DNA]</scope>
    <source>
        <strain evidence="2 3">BT25</strain>
    </source>
</reference>
<evidence type="ECO:0000313" key="3">
    <source>
        <dbReference type="Proteomes" id="UP000550508"/>
    </source>
</evidence>
<keyword evidence="1" id="KW-0472">Membrane</keyword>
<keyword evidence="1" id="KW-0812">Transmembrane</keyword>
<proteinExistence type="predicted"/>
<comment type="caution">
    <text evidence="2">The sequence shown here is derived from an EMBL/GenBank/DDBJ whole genome shotgun (WGS) entry which is preliminary data.</text>
</comment>
<dbReference type="AlphaFoldDB" id="A0A849VN19"/>
<organism evidence="2 3">
    <name type="scientific">Phyllobacterium pellucidum</name>
    <dbReference type="NCBI Taxonomy" id="2740464"/>
    <lineage>
        <taxon>Bacteria</taxon>
        <taxon>Pseudomonadati</taxon>
        <taxon>Pseudomonadota</taxon>
        <taxon>Alphaproteobacteria</taxon>
        <taxon>Hyphomicrobiales</taxon>
        <taxon>Phyllobacteriaceae</taxon>
        <taxon>Phyllobacterium</taxon>
    </lineage>
</organism>
<dbReference type="Proteomes" id="UP000550508">
    <property type="component" value="Unassembled WGS sequence"/>
</dbReference>
<protein>
    <submittedName>
        <fullName evidence="2">Uncharacterized protein</fullName>
    </submittedName>
</protein>
<evidence type="ECO:0000256" key="1">
    <source>
        <dbReference type="SAM" id="Phobius"/>
    </source>
</evidence>
<name>A0A849VN19_9HYPH</name>
<sequence>MYRQQSFLQIVRHLSVTQMVFLAVAGSTAITCSFFAGRTAGKTEIHAESRELIAGFERKVADLQHSLDSERERVGRFSDANRRLSGDADALREKLGSVVQKLHNKDRTLQ</sequence>
<gene>
    <name evidence="2" type="ORF">HQ945_09755</name>
</gene>
<feature type="transmembrane region" description="Helical" evidence="1">
    <location>
        <begin position="20"/>
        <end position="40"/>
    </location>
</feature>
<keyword evidence="1" id="KW-1133">Transmembrane helix</keyword>
<accession>A0A849VN19</accession>